<dbReference type="EMBL" id="CACTIH010002174">
    <property type="protein sequence ID" value="CAA2974451.1"/>
    <property type="molecule type" value="Genomic_DNA"/>
</dbReference>
<dbReference type="Gramene" id="OE9A058915T1">
    <property type="protein sequence ID" value="OE9A058915C1"/>
    <property type="gene ID" value="OE9A058915"/>
</dbReference>
<dbReference type="PANTHER" id="PTHR35735:SF8">
    <property type="entry name" value="PROTEIN NIM1-INTERACTING 2"/>
    <property type="match status" value="1"/>
</dbReference>
<evidence type="ECO:0000256" key="2">
    <source>
        <dbReference type="ARBA" id="ARBA00009937"/>
    </source>
</evidence>
<evidence type="ECO:0000256" key="1">
    <source>
        <dbReference type="ARBA" id="ARBA00004123"/>
    </source>
</evidence>
<dbReference type="InterPro" id="IPR034577">
    <property type="entry name" value="NIMIN-2"/>
</dbReference>
<evidence type="ECO:0000313" key="6">
    <source>
        <dbReference type="Proteomes" id="UP000594638"/>
    </source>
</evidence>
<comment type="similarity">
    <text evidence="2">Belongs to the NPR1-interactor family.</text>
</comment>
<dbReference type="PANTHER" id="PTHR35735">
    <property type="entry name" value="PROTEIN NIM1-INTERACTING 2"/>
    <property type="match status" value="1"/>
</dbReference>
<dbReference type="GO" id="GO:0005634">
    <property type="term" value="C:nucleus"/>
    <property type="evidence" value="ECO:0007669"/>
    <property type="project" value="UniProtKB-SubCell"/>
</dbReference>
<evidence type="ECO:0000256" key="4">
    <source>
        <dbReference type="SAM" id="MobiDB-lite"/>
    </source>
</evidence>
<dbReference type="OrthoDB" id="1098796at2759"/>
<accession>A0A8S0R5Q5</accession>
<gene>
    <name evidence="5" type="ORF">OLEA9_A058915</name>
</gene>
<organism evidence="5 6">
    <name type="scientific">Olea europaea subsp. europaea</name>
    <dbReference type="NCBI Taxonomy" id="158383"/>
    <lineage>
        <taxon>Eukaryota</taxon>
        <taxon>Viridiplantae</taxon>
        <taxon>Streptophyta</taxon>
        <taxon>Embryophyta</taxon>
        <taxon>Tracheophyta</taxon>
        <taxon>Spermatophyta</taxon>
        <taxon>Magnoliopsida</taxon>
        <taxon>eudicotyledons</taxon>
        <taxon>Gunneridae</taxon>
        <taxon>Pentapetalae</taxon>
        <taxon>asterids</taxon>
        <taxon>lamiids</taxon>
        <taxon>Lamiales</taxon>
        <taxon>Oleaceae</taxon>
        <taxon>Oleeae</taxon>
        <taxon>Olea</taxon>
    </lineage>
</organism>
<evidence type="ECO:0000256" key="3">
    <source>
        <dbReference type="ARBA" id="ARBA00023242"/>
    </source>
</evidence>
<name>A0A8S0R5Q5_OLEEU</name>
<feature type="region of interest" description="Disordered" evidence="4">
    <location>
        <begin position="89"/>
        <end position="122"/>
    </location>
</feature>
<dbReference type="Proteomes" id="UP000594638">
    <property type="component" value="Unassembled WGS sequence"/>
</dbReference>
<dbReference type="Pfam" id="PF15699">
    <property type="entry name" value="NPR1_interact"/>
    <property type="match status" value="1"/>
</dbReference>
<sequence>MEMEKRKWVVDGEHADGKRGKVVEDEGGEKLAPEDDEVEEFFAILRRIKEAIKYFEKRNGEIDRGLKPAAWIPSLKREDFEKLNGIKKGKRSVEENHNQNVDLDLNSDPAAEQNVSDSSSSG</sequence>
<proteinExistence type="inferred from homology"/>
<dbReference type="GO" id="GO:0010112">
    <property type="term" value="P:regulation of systemic acquired resistance"/>
    <property type="evidence" value="ECO:0007669"/>
    <property type="project" value="InterPro"/>
</dbReference>
<comment type="caution">
    <text evidence="5">The sequence shown here is derived from an EMBL/GenBank/DDBJ whole genome shotgun (WGS) entry which is preliminary data.</text>
</comment>
<protein>
    <submittedName>
        <fullName evidence="5">NIM1-INTERACTING 2</fullName>
    </submittedName>
</protein>
<dbReference type="AlphaFoldDB" id="A0A8S0R5Q5"/>
<dbReference type="InterPro" id="IPR031425">
    <property type="entry name" value="NPR1/NH1-interacting"/>
</dbReference>
<keyword evidence="3" id="KW-0539">Nucleus</keyword>
<keyword evidence="6" id="KW-1185">Reference proteome</keyword>
<reference evidence="5 6" key="1">
    <citation type="submission" date="2019-12" db="EMBL/GenBank/DDBJ databases">
        <authorList>
            <person name="Alioto T."/>
            <person name="Alioto T."/>
            <person name="Gomez Garrido J."/>
        </authorList>
    </citation>
    <scope>NUCLEOTIDE SEQUENCE [LARGE SCALE GENOMIC DNA]</scope>
</reference>
<feature type="compositionally biased region" description="Polar residues" evidence="4">
    <location>
        <begin position="113"/>
        <end position="122"/>
    </location>
</feature>
<comment type="subcellular location">
    <subcellularLocation>
        <location evidence="1">Nucleus</location>
    </subcellularLocation>
</comment>
<evidence type="ECO:0000313" key="5">
    <source>
        <dbReference type="EMBL" id="CAA2974451.1"/>
    </source>
</evidence>